<protein>
    <submittedName>
        <fullName evidence="1">Uncharacterized protein</fullName>
    </submittedName>
</protein>
<sequence>MANRFGSPRDYDPDLLSFIDLVNEYIKFGYLGVQQLIVTVPSGEYYEIEGDEGIIQLLHFVSEEFKVLNIYVVEECEESVNVHNNSQHSESCVGATIAEVGTDCKS</sequence>
<dbReference type="EMBL" id="JAVYJV010000014">
    <property type="protein sequence ID" value="KAK4354513.1"/>
    <property type="molecule type" value="Genomic_DNA"/>
</dbReference>
<gene>
    <name evidence="1" type="ORF">RND71_026707</name>
</gene>
<organism evidence="1 2">
    <name type="scientific">Anisodus tanguticus</name>
    <dbReference type="NCBI Taxonomy" id="243964"/>
    <lineage>
        <taxon>Eukaryota</taxon>
        <taxon>Viridiplantae</taxon>
        <taxon>Streptophyta</taxon>
        <taxon>Embryophyta</taxon>
        <taxon>Tracheophyta</taxon>
        <taxon>Spermatophyta</taxon>
        <taxon>Magnoliopsida</taxon>
        <taxon>eudicotyledons</taxon>
        <taxon>Gunneridae</taxon>
        <taxon>Pentapetalae</taxon>
        <taxon>asterids</taxon>
        <taxon>lamiids</taxon>
        <taxon>Solanales</taxon>
        <taxon>Solanaceae</taxon>
        <taxon>Solanoideae</taxon>
        <taxon>Hyoscyameae</taxon>
        <taxon>Anisodus</taxon>
    </lineage>
</organism>
<dbReference type="Proteomes" id="UP001291623">
    <property type="component" value="Unassembled WGS sequence"/>
</dbReference>
<name>A0AAE1RPE4_9SOLA</name>
<dbReference type="AlphaFoldDB" id="A0AAE1RPE4"/>
<evidence type="ECO:0000313" key="2">
    <source>
        <dbReference type="Proteomes" id="UP001291623"/>
    </source>
</evidence>
<evidence type="ECO:0000313" key="1">
    <source>
        <dbReference type="EMBL" id="KAK4354513.1"/>
    </source>
</evidence>
<comment type="caution">
    <text evidence="1">The sequence shown here is derived from an EMBL/GenBank/DDBJ whole genome shotgun (WGS) entry which is preliminary data.</text>
</comment>
<proteinExistence type="predicted"/>
<keyword evidence="2" id="KW-1185">Reference proteome</keyword>
<accession>A0AAE1RPE4</accession>
<reference evidence="1" key="1">
    <citation type="submission" date="2023-12" db="EMBL/GenBank/DDBJ databases">
        <title>Genome assembly of Anisodus tanguticus.</title>
        <authorList>
            <person name="Wang Y.-J."/>
        </authorList>
    </citation>
    <scope>NUCLEOTIDE SEQUENCE</scope>
    <source>
        <strain evidence="1">KB-2021</strain>
        <tissue evidence="1">Leaf</tissue>
    </source>
</reference>